<dbReference type="PANTHER" id="PTHR42990">
    <property type="entry name" value="ATPASE"/>
    <property type="match status" value="1"/>
</dbReference>
<dbReference type="KEGG" id="dce:O6P33_11985"/>
<dbReference type="InterPro" id="IPR027417">
    <property type="entry name" value="P-loop_NTPase"/>
</dbReference>
<accession>A0AAF0AKS4</accession>
<evidence type="ECO:0000313" key="2">
    <source>
        <dbReference type="EMBL" id="WBE25062.1"/>
    </source>
</evidence>
<dbReference type="SMART" id="SM00382">
    <property type="entry name" value="AAA"/>
    <property type="match status" value="1"/>
</dbReference>
<dbReference type="Proteomes" id="UP001212189">
    <property type="component" value="Chromosome"/>
</dbReference>
<keyword evidence="3" id="KW-1185">Reference proteome</keyword>
<sequence length="367" mass="40905">MDFNARLLGIKGARGAGKSTILLQYAKSLNLAATQVLYVTCDHPAMVGVSLYDLAEAFYARGGRLLLVDEIHKADNFSQELKAVYDVFDLQLLFSGSSALQIEHASADLSRRAVVHRLGVLSFREFCELELGQTLPSFSLAEVLSLHEDIAAQLLQHFRPLEQFAKYLRYGCYPFYQESLADYPSKLLEVVNLTIDSDLSRIYRIDPSKLDKLKKILYMLCSTHPYELNVSKLSAAAGVSWPTLQKYLQHMDAGSLIHVVRGGVGMRAVNKPDKLLLDNPNLFQVLCGGSNLDSVRESFFVSQLGLKHQVHYHDRGDFVVDDEWAFEVGGASKTSAQLQGGKGFVAADDIEVGFENKIPLWLFGFLY</sequence>
<evidence type="ECO:0000259" key="1">
    <source>
        <dbReference type="SMART" id="SM00382"/>
    </source>
</evidence>
<evidence type="ECO:0000313" key="3">
    <source>
        <dbReference type="Proteomes" id="UP001212189"/>
    </source>
</evidence>
<dbReference type="InterPro" id="IPR041682">
    <property type="entry name" value="AAA_14"/>
</dbReference>
<proteinExistence type="predicted"/>
<dbReference type="PANTHER" id="PTHR42990:SF1">
    <property type="entry name" value="AAA+ ATPASE DOMAIN-CONTAINING PROTEIN"/>
    <property type="match status" value="1"/>
</dbReference>
<gene>
    <name evidence="2" type="ORF">O6P33_11985</name>
</gene>
<dbReference type="SUPFAM" id="SSF52540">
    <property type="entry name" value="P-loop containing nucleoside triphosphate hydrolases"/>
    <property type="match status" value="1"/>
</dbReference>
<dbReference type="Pfam" id="PF13173">
    <property type="entry name" value="AAA_14"/>
    <property type="match status" value="1"/>
</dbReference>
<dbReference type="AlphaFoldDB" id="A0AAF0AKS4"/>
<dbReference type="RefSeq" id="WP_269818007.1">
    <property type="nucleotide sequence ID" value="NZ_CP114976.1"/>
</dbReference>
<reference evidence="2 3" key="1">
    <citation type="submission" date="2022-12" db="EMBL/GenBank/DDBJ databases">
        <title>Coexistence and Characterization of a Novel Tigecycline Resistance gene tet(X) variant and blaNDM-1 in a Pseudomonas caeni Isolate of Chicken Origin.</title>
        <authorList>
            <person name="Lu X."/>
            <person name="Zhang L."/>
            <person name="Li R."/>
            <person name="Wang Z."/>
        </authorList>
    </citation>
    <scope>NUCLEOTIDE SEQUENCE [LARGE SCALE GENOMIC DNA]</scope>
    <source>
        <strain evidence="2 3">CE14</strain>
    </source>
</reference>
<protein>
    <submittedName>
        <fullName evidence="2">AAA family ATPase</fullName>
    </submittedName>
</protein>
<dbReference type="InterPro" id="IPR003593">
    <property type="entry name" value="AAA+_ATPase"/>
</dbReference>
<organism evidence="2 3">
    <name type="scientific">Denitrificimonas caeni</name>
    <dbReference type="NCBI Taxonomy" id="521720"/>
    <lineage>
        <taxon>Bacteria</taxon>
        <taxon>Pseudomonadati</taxon>
        <taxon>Pseudomonadota</taxon>
        <taxon>Gammaproteobacteria</taxon>
        <taxon>Pseudomonadales</taxon>
        <taxon>Pseudomonadaceae</taxon>
        <taxon>Denitrificimonas</taxon>
    </lineage>
</organism>
<name>A0AAF0AKS4_9GAMM</name>
<feature type="domain" description="AAA+ ATPase" evidence="1">
    <location>
        <begin position="4"/>
        <end position="120"/>
    </location>
</feature>
<dbReference type="EMBL" id="CP114976">
    <property type="protein sequence ID" value="WBE25062.1"/>
    <property type="molecule type" value="Genomic_DNA"/>
</dbReference>